<proteinExistence type="predicted"/>
<evidence type="ECO:0000259" key="1">
    <source>
        <dbReference type="Pfam" id="PF20208"/>
    </source>
</evidence>
<reference evidence="2" key="1">
    <citation type="journal article" date="2014" name="Front. Microbiol.">
        <title>High frequency of phylogenetically diverse reductive dehalogenase-homologous genes in deep subseafloor sedimentary metagenomes.</title>
        <authorList>
            <person name="Kawai M."/>
            <person name="Futagami T."/>
            <person name="Toyoda A."/>
            <person name="Takaki Y."/>
            <person name="Nishi S."/>
            <person name="Hori S."/>
            <person name="Arai W."/>
            <person name="Tsubouchi T."/>
            <person name="Morono Y."/>
            <person name="Uchiyama I."/>
            <person name="Ito T."/>
            <person name="Fujiyama A."/>
            <person name="Inagaki F."/>
            <person name="Takami H."/>
        </authorList>
    </citation>
    <scope>NUCLEOTIDE SEQUENCE</scope>
    <source>
        <strain evidence="2">Expedition CK06-06</strain>
    </source>
</reference>
<protein>
    <recommendedName>
        <fullName evidence="1">ARG and Rhodanese-Phosphatase-superfamily-associated domain-containing protein</fullName>
    </recommendedName>
</protein>
<evidence type="ECO:0000313" key="2">
    <source>
        <dbReference type="EMBL" id="GAH91055.1"/>
    </source>
</evidence>
<accession>X1KBN7</accession>
<feature type="domain" description="ARG and Rhodanese-Phosphatase-superfamily-associated" evidence="1">
    <location>
        <begin position="42"/>
        <end position="321"/>
    </location>
</feature>
<name>X1KBN7_9ZZZZ</name>
<comment type="caution">
    <text evidence="2">The sequence shown here is derived from an EMBL/GenBank/DDBJ whole genome shotgun (WGS) entry which is preliminary data.</text>
</comment>
<organism evidence="2">
    <name type="scientific">marine sediment metagenome</name>
    <dbReference type="NCBI Taxonomy" id="412755"/>
    <lineage>
        <taxon>unclassified sequences</taxon>
        <taxon>metagenomes</taxon>
        <taxon>ecological metagenomes</taxon>
    </lineage>
</organism>
<dbReference type="InterPro" id="IPR046699">
    <property type="entry name" value="ARPP-1"/>
</dbReference>
<dbReference type="AlphaFoldDB" id="X1KBN7"/>
<dbReference type="EMBL" id="BARV01002337">
    <property type="protein sequence ID" value="GAH91055.1"/>
    <property type="molecule type" value="Genomic_DNA"/>
</dbReference>
<sequence>MYQENVSGGSGVQVHIGSGLLIGQRYDISEYGGQLNRIFDNIKIAEPVFLRNLIIYPITGNSGNGFNPITIDETLKSHAGNFREIDTPDINEIIFENNSSSPVLMLDGEEITGSLQNRIIARSNLVEAESSKSIQVICVEEGRWDEIGGFKTGYCSFPQLRSVLAKSIHKKIDLQQTVWNEIDRKLTITRTISTTSSMHDIYNNLQEEVSRYMETFESINHGTVGFIGIAGNRILGCDIFQNSNIYKKFENKLIRSYALDAIEYQKKKGNHPDVKNYLTGILNTLRKKRAKKRNSNTEIKGNGFSGQALLYQDEIVHLSAFPG</sequence>
<gene>
    <name evidence="2" type="ORF">S06H3_06111</name>
</gene>
<dbReference type="Pfam" id="PF20208">
    <property type="entry name" value="ARPP-1"/>
    <property type="match status" value="1"/>
</dbReference>